<dbReference type="InterPro" id="IPR036514">
    <property type="entry name" value="SGNH_hydro_sf"/>
</dbReference>
<accession>A0A8S0X5M3</accession>
<dbReference type="Proteomes" id="UP001071230">
    <property type="component" value="Unassembled WGS sequence"/>
</dbReference>
<organism evidence="2">
    <name type="scientific">Acididesulfobacillus acetoxydans</name>
    <dbReference type="NCBI Taxonomy" id="1561005"/>
    <lineage>
        <taxon>Bacteria</taxon>
        <taxon>Bacillati</taxon>
        <taxon>Bacillota</taxon>
        <taxon>Clostridia</taxon>
        <taxon>Eubacteriales</taxon>
        <taxon>Peptococcaceae</taxon>
        <taxon>Acididesulfobacillus</taxon>
    </lineage>
</organism>
<evidence type="ECO:0000313" key="2">
    <source>
        <dbReference type="EMBL" id="CAA7601780.1"/>
    </source>
</evidence>
<protein>
    <submittedName>
        <fullName evidence="2">GDSL-like Lipase/Acylhydrolase family</fullName>
    </submittedName>
    <submittedName>
        <fullName evidence="3">Lipolytic protein G-D-S-L</fullName>
    </submittedName>
</protein>
<dbReference type="EMBL" id="LR746496">
    <property type="protein sequence ID" value="CAA7601780.1"/>
    <property type="molecule type" value="Genomic_DNA"/>
</dbReference>
<evidence type="ECO:0000259" key="1">
    <source>
        <dbReference type="Pfam" id="PF13472"/>
    </source>
</evidence>
<proteinExistence type="predicted"/>
<sequence length="203" mass="21826">MTPLYLALGDSLTAGYGVGPKRAFATVYYKMLCSHNPALSYANLGTNGLTTAGLVTMLSDRAIQSQVSRSTLITLTIGSNDLLTEAQSANQSAQNSPLLPLGRNLERLGYSLRRLNGLAAIKIASLYNPLPGGPYAPWSGLAEEVLLGANRILAAWCTQYHAVLVPVDRAFRGQEQLLLGPDHFHPNVLGHRVMADLFAHTNL</sequence>
<name>A0A8S0X5M3_9FIRM</name>
<dbReference type="EMBL" id="CDGJ01000115">
    <property type="protein sequence ID" value="CEJ09200.1"/>
    <property type="molecule type" value="Genomic_DNA"/>
</dbReference>
<dbReference type="Gene3D" id="3.40.50.1110">
    <property type="entry name" value="SGNH hydrolase"/>
    <property type="match status" value="1"/>
</dbReference>
<reference evidence="3" key="1">
    <citation type="submission" date="2014-11" db="EMBL/GenBank/DDBJ databases">
        <authorList>
            <person name="Hornung B.V."/>
        </authorList>
    </citation>
    <scope>NUCLEOTIDE SEQUENCE</scope>
    <source>
        <strain evidence="3">INE</strain>
    </source>
</reference>
<evidence type="ECO:0000313" key="3">
    <source>
        <dbReference type="EMBL" id="CEJ09200.1"/>
    </source>
</evidence>
<dbReference type="Proteomes" id="UP000836597">
    <property type="component" value="Chromosome"/>
</dbReference>
<keyword evidence="4" id="KW-1185">Reference proteome</keyword>
<dbReference type="Pfam" id="PF13472">
    <property type="entry name" value="Lipase_GDSL_2"/>
    <property type="match status" value="1"/>
</dbReference>
<reference evidence="2" key="2">
    <citation type="submission" date="2020-01" db="EMBL/GenBank/DDBJ databases">
        <authorList>
            <person name="Hornung B."/>
        </authorList>
    </citation>
    <scope>NUCLEOTIDE SEQUENCE</scope>
    <source>
        <strain evidence="2">PacBioINE</strain>
    </source>
</reference>
<dbReference type="SUPFAM" id="SSF52266">
    <property type="entry name" value="SGNH hydrolase"/>
    <property type="match status" value="1"/>
</dbReference>
<dbReference type="InterPro" id="IPR013830">
    <property type="entry name" value="SGNH_hydro"/>
</dbReference>
<gene>
    <name evidence="2" type="ORF">DEACI_2449</name>
    <name evidence="3" type="ORF">DEACI_3683</name>
</gene>
<evidence type="ECO:0000313" key="4">
    <source>
        <dbReference type="Proteomes" id="UP001071230"/>
    </source>
</evidence>
<dbReference type="AlphaFoldDB" id="A0A8S0X5M3"/>
<feature type="domain" description="SGNH hydrolase-type esterase" evidence="1">
    <location>
        <begin position="7"/>
        <end position="193"/>
    </location>
</feature>
<dbReference type="KEGG" id="aacx:DEACI_2449"/>